<feature type="non-terminal residue" evidence="2">
    <location>
        <position position="116"/>
    </location>
</feature>
<protein>
    <submittedName>
        <fullName evidence="2">Uncharacterized protein</fullName>
    </submittedName>
</protein>
<evidence type="ECO:0000313" key="2">
    <source>
        <dbReference type="EMBL" id="CAF1230652.1"/>
    </source>
</evidence>
<gene>
    <name evidence="2" type="ORF">XAT740_LOCUS25207</name>
</gene>
<keyword evidence="1" id="KW-0732">Signal</keyword>
<evidence type="ECO:0000313" key="3">
    <source>
        <dbReference type="Proteomes" id="UP000663828"/>
    </source>
</evidence>
<comment type="caution">
    <text evidence="2">The sequence shown here is derived from an EMBL/GenBank/DDBJ whole genome shotgun (WGS) entry which is preliminary data.</text>
</comment>
<feature type="signal peptide" evidence="1">
    <location>
        <begin position="1"/>
        <end position="18"/>
    </location>
</feature>
<accession>A0A814YLX7</accession>
<reference evidence="2" key="1">
    <citation type="submission" date="2021-02" db="EMBL/GenBank/DDBJ databases">
        <authorList>
            <person name="Nowell W R."/>
        </authorList>
    </citation>
    <scope>NUCLEOTIDE SEQUENCE</scope>
</reference>
<proteinExistence type="predicted"/>
<name>A0A814YLX7_ADIRI</name>
<sequence length="116" mass="13028">MWMLIFVLTGCIVSLTSAQAPSDDARHKLVSLIGDVRGADGRRYASRDNLGNTMDCVKIIKRTDTEQFIGVYHTYVNNVPRVNLAVSDDLLNWTWLRELAYYGSQPTIVVPADQPQ</sequence>
<evidence type="ECO:0000256" key="1">
    <source>
        <dbReference type="SAM" id="SignalP"/>
    </source>
</evidence>
<dbReference type="AlphaFoldDB" id="A0A814YLX7"/>
<dbReference type="Proteomes" id="UP000663828">
    <property type="component" value="Unassembled WGS sequence"/>
</dbReference>
<organism evidence="2 3">
    <name type="scientific">Adineta ricciae</name>
    <name type="common">Rotifer</name>
    <dbReference type="NCBI Taxonomy" id="249248"/>
    <lineage>
        <taxon>Eukaryota</taxon>
        <taxon>Metazoa</taxon>
        <taxon>Spiralia</taxon>
        <taxon>Gnathifera</taxon>
        <taxon>Rotifera</taxon>
        <taxon>Eurotatoria</taxon>
        <taxon>Bdelloidea</taxon>
        <taxon>Adinetida</taxon>
        <taxon>Adinetidae</taxon>
        <taxon>Adineta</taxon>
    </lineage>
</organism>
<feature type="chain" id="PRO_5032943993" evidence="1">
    <location>
        <begin position="19"/>
        <end position="116"/>
    </location>
</feature>
<keyword evidence="3" id="KW-1185">Reference proteome</keyword>
<dbReference type="EMBL" id="CAJNOR010001985">
    <property type="protein sequence ID" value="CAF1230652.1"/>
    <property type="molecule type" value="Genomic_DNA"/>
</dbReference>